<evidence type="ECO:0000313" key="2">
    <source>
        <dbReference type="EMBL" id="OAV01954.1"/>
    </source>
</evidence>
<comment type="caution">
    <text evidence="2">The sequence shown here is derived from an EMBL/GenBank/DDBJ whole genome shotgun (WGS) entry which is preliminary data.</text>
</comment>
<accession>A0A7Z1A4W8</accession>
<sequence>MVNQGRFNFDAIEYVYFADEAIAFEGFKSGVYRFRIENDIKRWATFEPNAAHGILKAAIPNDNPVLMQGLVMNLRKPLFQDIRVRRALNLAFDFEWTNAQLLYGEYE</sequence>
<dbReference type="Pfam" id="PF00496">
    <property type="entry name" value="SBP_bac_5"/>
    <property type="match status" value="1"/>
</dbReference>
<organism evidence="2 3">
    <name type="scientific">Moraxella catarrhalis</name>
    <name type="common">Branhamella catarrhalis</name>
    <dbReference type="NCBI Taxonomy" id="480"/>
    <lineage>
        <taxon>Bacteria</taxon>
        <taxon>Pseudomonadati</taxon>
        <taxon>Pseudomonadota</taxon>
        <taxon>Gammaproteobacteria</taxon>
        <taxon>Moraxellales</taxon>
        <taxon>Moraxellaceae</taxon>
        <taxon>Moraxella</taxon>
    </lineage>
</organism>
<dbReference type="SUPFAM" id="SSF53850">
    <property type="entry name" value="Periplasmic binding protein-like II"/>
    <property type="match status" value="1"/>
</dbReference>
<dbReference type="InterPro" id="IPR000914">
    <property type="entry name" value="SBP_5_dom"/>
</dbReference>
<reference evidence="2 3" key="1">
    <citation type="journal article" date="2016" name="Genome Biol. Evol.">
        <title>Comparative Genomic Analyses of the Moraxella catarrhalis Serosensitive and Seroresistant Lineages Demonstrate Their Independent Evolution.</title>
        <authorList>
            <person name="Earl J.P."/>
            <person name="de Vries S.P."/>
            <person name="Ahmed A."/>
            <person name="Powell E."/>
            <person name="Schultz M.P."/>
            <person name="Hermans P.W."/>
            <person name="Hill D.J."/>
            <person name="Zhou Z."/>
            <person name="Constantinidou C.I."/>
            <person name="Hu F.Z."/>
            <person name="Bootsma H.J."/>
            <person name="Ehrlich G.D."/>
        </authorList>
    </citation>
    <scope>NUCLEOTIDE SEQUENCE [LARGE SCALE GENOMIC DNA]</scope>
    <source>
        <strain evidence="2 3">Z7574</strain>
    </source>
</reference>
<protein>
    <submittedName>
        <fullName evidence="2">ABC transporter, periplasmic substrate-binding protein</fullName>
    </submittedName>
</protein>
<name>A0A7Z1A4W8_MORCA</name>
<evidence type="ECO:0000259" key="1">
    <source>
        <dbReference type="Pfam" id="PF00496"/>
    </source>
</evidence>
<gene>
    <name evidence="2" type="ORF">AO382_0320</name>
</gene>
<dbReference type="Gene3D" id="3.10.105.10">
    <property type="entry name" value="Dipeptide-binding Protein, Domain 3"/>
    <property type="match status" value="1"/>
</dbReference>
<dbReference type="Proteomes" id="UP000078446">
    <property type="component" value="Unassembled WGS sequence"/>
</dbReference>
<dbReference type="AlphaFoldDB" id="A0A7Z1A4W8"/>
<evidence type="ECO:0000313" key="3">
    <source>
        <dbReference type="Proteomes" id="UP000078446"/>
    </source>
</evidence>
<dbReference type="Gene3D" id="3.40.190.10">
    <property type="entry name" value="Periplasmic binding protein-like II"/>
    <property type="match status" value="1"/>
</dbReference>
<dbReference type="EMBL" id="LXHE01000002">
    <property type="protein sequence ID" value="OAV01954.1"/>
    <property type="molecule type" value="Genomic_DNA"/>
</dbReference>
<proteinExistence type="predicted"/>
<feature type="domain" description="Solute-binding protein family 5" evidence="1">
    <location>
        <begin position="4"/>
        <end position="106"/>
    </location>
</feature>